<dbReference type="WBParaSite" id="PDA_v2.g18536.t1">
    <property type="protein sequence ID" value="PDA_v2.g18536.t1"/>
    <property type="gene ID" value="PDA_v2.g18536"/>
</dbReference>
<sequence>MEGFGEVVVEEGFPGDQPEQYIGKDLGGSGFYNINVFPLDSKLNITQWKNDQAAVYKHIKNNQNCFARLFYGINYDDNNEEGGKLHRPFEIYYHYKLYQNNTEINGNSEAGAEIAKETIEGKLINLYP</sequence>
<evidence type="ECO:0000313" key="1">
    <source>
        <dbReference type="Proteomes" id="UP000887578"/>
    </source>
</evidence>
<accession>A0A914PJI2</accession>
<organism evidence="1 2">
    <name type="scientific">Panagrolaimus davidi</name>
    <dbReference type="NCBI Taxonomy" id="227884"/>
    <lineage>
        <taxon>Eukaryota</taxon>
        <taxon>Metazoa</taxon>
        <taxon>Ecdysozoa</taxon>
        <taxon>Nematoda</taxon>
        <taxon>Chromadorea</taxon>
        <taxon>Rhabditida</taxon>
        <taxon>Tylenchina</taxon>
        <taxon>Panagrolaimomorpha</taxon>
        <taxon>Panagrolaimoidea</taxon>
        <taxon>Panagrolaimidae</taxon>
        <taxon>Panagrolaimus</taxon>
    </lineage>
</organism>
<name>A0A914PJI2_9BILA</name>
<keyword evidence="1" id="KW-1185">Reference proteome</keyword>
<reference evidence="2" key="1">
    <citation type="submission" date="2022-11" db="UniProtKB">
        <authorList>
            <consortium name="WormBaseParasite"/>
        </authorList>
    </citation>
    <scope>IDENTIFICATION</scope>
</reference>
<proteinExistence type="predicted"/>
<protein>
    <submittedName>
        <fullName evidence="2">Uncharacterized protein</fullName>
    </submittedName>
</protein>
<dbReference type="Proteomes" id="UP000887578">
    <property type="component" value="Unplaced"/>
</dbReference>
<dbReference type="AlphaFoldDB" id="A0A914PJI2"/>
<evidence type="ECO:0000313" key="2">
    <source>
        <dbReference type="WBParaSite" id="PDA_v2.g18536.t1"/>
    </source>
</evidence>